<feature type="region of interest" description="Disordered" evidence="1">
    <location>
        <begin position="198"/>
        <end position="244"/>
    </location>
</feature>
<accession>A0A7S7YEF7</accession>
<evidence type="ECO:0000256" key="1">
    <source>
        <dbReference type="SAM" id="MobiDB-lite"/>
    </source>
</evidence>
<dbReference type="KEGG" id="vg:80543475"/>
<sequence>MSALDLNCPAESATPAEAIAASYSAARQWLDAAWAPDTDARKSLFSKALYGSLDDLLQRHPLTNNTLFDDAIANKDACVLLALVSRLAFLTTNTTTESPSSSPCIGSTSEQEDGEETEDEEIAAVSLTRIYRPVRLSSWVEIEELPAEPATPECTHPDCDLPGNRHCSEGQCQRHCIERLISDENATCRVSYHRARARAEAQEQEKERQRRKRRRAEEAQAQARSVKRSKRIRESIKNRHSNAPRCEAPQCKLHSHDDCITGRCSEHCANIQWRNRGIKCPHHPPYQRRTRSSDQ</sequence>
<evidence type="ECO:0000313" key="2">
    <source>
        <dbReference type="EMBL" id="QPB44279.1"/>
    </source>
</evidence>
<keyword evidence="3" id="KW-1185">Reference proteome</keyword>
<feature type="region of interest" description="Disordered" evidence="1">
    <location>
        <begin position="94"/>
        <end position="120"/>
    </location>
</feature>
<name>A0A7S7YEF7_9VIRU</name>
<evidence type="ECO:0000313" key="3">
    <source>
        <dbReference type="Proteomes" id="UP001162098"/>
    </source>
</evidence>
<feature type="compositionally biased region" description="Basic and acidic residues" evidence="1">
    <location>
        <begin position="198"/>
        <end position="208"/>
    </location>
</feature>
<organism evidence="2 3">
    <name type="scientific">Medusavirus stheno T3</name>
    <dbReference type="NCBI Taxonomy" id="3069717"/>
    <lineage>
        <taxon>Viruses</taxon>
        <taxon>Varidnaviria</taxon>
        <taxon>Bamfordvirae</taxon>
        <taxon>Nucleocytoviricota</taxon>
        <taxon>Megaviricetes</taxon>
        <taxon>Mamonoviridae</taxon>
        <taxon>Medusavirus</taxon>
        <taxon>Medusavirus sthenus</taxon>
    </lineage>
</organism>
<feature type="compositionally biased region" description="Acidic residues" evidence="1">
    <location>
        <begin position="110"/>
        <end position="120"/>
    </location>
</feature>
<feature type="compositionally biased region" description="Low complexity" evidence="1">
    <location>
        <begin position="94"/>
        <end position="109"/>
    </location>
</feature>
<dbReference type="Proteomes" id="UP001162098">
    <property type="component" value="Segment"/>
</dbReference>
<reference evidence="2 3" key="1">
    <citation type="submission" date="2020-09" db="EMBL/GenBank/DDBJ databases">
        <authorList>
            <person name="Zhang R."/>
            <person name="Garcia K."/>
            <person name="Ogata H."/>
        </authorList>
    </citation>
    <scope>NUCLEOTIDE SEQUENCE [LARGE SCALE GENOMIC DNA]</scope>
    <source>
        <strain evidence="3">stheno</strain>
    </source>
</reference>
<proteinExistence type="predicted"/>
<protein>
    <submittedName>
        <fullName evidence="2">Uncharacterized protein</fullName>
    </submittedName>
</protein>
<dbReference type="EMBL" id="MW018138">
    <property type="protein sequence ID" value="QPB44279.1"/>
    <property type="molecule type" value="Genomic_DNA"/>
</dbReference>